<evidence type="ECO:0000313" key="3">
    <source>
        <dbReference type="Proteomes" id="UP001631949"/>
    </source>
</evidence>
<organism evidence="2 3">
    <name type="scientific">Peptococcus simiae</name>
    <dbReference type="NCBI Taxonomy" id="1643805"/>
    <lineage>
        <taxon>Bacteria</taxon>
        <taxon>Bacillati</taxon>
        <taxon>Bacillota</taxon>
        <taxon>Clostridia</taxon>
        <taxon>Eubacteriales</taxon>
        <taxon>Peptococcaceae</taxon>
        <taxon>Peptococcus</taxon>
    </lineage>
</organism>
<keyword evidence="1" id="KW-0472">Membrane</keyword>
<feature type="transmembrane region" description="Helical" evidence="1">
    <location>
        <begin position="85"/>
        <end position="105"/>
    </location>
</feature>
<keyword evidence="1" id="KW-0812">Transmembrane</keyword>
<gene>
    <name evidence="2" type="ORF">ACKQTC_00730</name>
</gene>
<evidence type="ECO:0000256" key="1">
    <source>
        <dbReference type="SAM" id="Phobius"/>
    </source>
</evidence>
<sequence>MGNKWRPVSRLHDGLVIITLLDILFVFFVQTTLSEAFLRFGLRGVYGFYLQLALPWAYMGTGLLLGLTVADRLGCRLAKGRRRVWRLLGLAILVGYAGVIGWHIYSRGDWPMNTLILTGWVNWICTALGLAFSPALLPVKEEPEVEEDPPEDFYF</sequence>
<dbReference type="Proteomes" id="UP001631949">
    <property type="component" value="Unassembled WGS sequence"/>
</dbReference>
<proteinExistence type="predicted"/>
<reference evidence="2 3" key="1">
    <citation type="journal article" date="2016" name="Int. J. Syst. Evol. Microbiol.">
        <title>Peptococcus simiae sp. nov., isolated from rhesus macaque faeces and emended description of the genus Peptococcus.</title>
        <authorList>
            <person name="Shkoporov A.N."/>
            <person name="Efimov B.A."/>
            <person name="Kondova I."/>
            <person name="Ouwerling B."/>
            <person name="Chaplin A.V."/>
            <person name="Shcherbakova V.A."/>
            <person name="Langermans J.A.M."/>
        </authorList>
    </citation>
    <scope>NUCLEOTIDE SEQUENCE [LARGE SCALE GENOMIC DNA]</scope>
    <source>
        <strain evidence="2 3">M108</strain>
    </source>
</reference>
<feature type="transmembrane region" description="Helical" evidence="1">
    <location>
        <begin position="117"/>
        <end position="137"/>
    </location>
</feature>
<dbReference type="EMBL" id="JBJUVG010000001">
    <property type="protein sequence ID" value="MFM9412901.1"/>
    <property type="molecule type" value="Genomic_DNA"/>
</dbReference>
<comment type="caution">
    <text evidence="2">The sequence shown here is derived from an EMBL/GenBank/DDBJ whole genome shotgun (WGS) entry which is preliminary data.</text>
</comment>
<dbReference type="RefSeq" id="WP_408976529.1">
    <property type="nucleotide sequence ID" value="NZ_JBJUVG010000001.1"/>
</dbReference>
<feature type="transmembrane region" description="Helical" evidence="1">
    <location>
        <begin position="12"/>
        <end position="33"/>
    </location>
</feature>
<keyword evidence="1" id="KW-1133">Transmembrane helix</keyword>
<evidence type="ECO:0000313" key="2">
    <source>
        <dbReference type="EMBL" id="MFM9412901.1"/>
    </source>
</evidence>
<accession>A0ABW9GY90</accession>
<feature type="transmembrane region" description="Helical" evidence="1">
    <location>
        <begin position="53"/>
        <end position="73"/>
    </location>
</feature>
<protein>
    <submittedName>
        <fullName evidence="2">Uncharacterized protein</fullName>
    </submittedName>
</protein>
<name>A0ABW9GY90_9FIRM</name>
<keyword evidence="3" id="KW-1185">Reference proteome</keyword>